<accession>A0A0J8EM40</accession>
<evidence type="ECO:0000313" key="8">
    <source>
        <dbReference type="Proteomes" id="UP000035740"/>
    </source>
</evidence>
<keyword evidence="4" id="KW-0812">Transmembrane</keyword>
<dbReference type="PANTHER" id="PTHR32099">
    <property type="entry name" value="CYSTEINE-RICH REPEAT SECRETORY PROTEIN"/>
    <property type="match status" value="1"/>
</dbReference>
<dbReference type="Gene3D" id="1.10.510.10">
    <property type="entry name" value="Transferase(Phosphotransferase) domain 1"/>
    <property type="match status" value="1"/>
</dbReference>
<proteinExistence type="predicted"/>
<feature type="region of interest" description="Disordered" evidence="3">
    <location>
        <begin position="438"/>
        <end position="458"/>
    </location>
</feature>
<dbReference type="PROSITE" id="PS51473">
    <property type="entry name" value="GNK2"/>
    <property type="match status" value="2"/>
</dbReference>
<evidence type="ECO:0000256" key="3">
    <source>
        <dbReference type="SAM" id="MobiDB-lite"/>
    </source>
</evidence>
<feature type="domain" description="Gnk2-homologous" evidence="6">
    <location>
        <begin position="36"/>
        <end position="141"/>
    </location>
</feature>
<dbReference type="FunFam" id="3.30.430.20:FF:000003">
    <property type="entry name" value="Cysteine-rich RLK (RECEPTOR-like protein kinase) 10"/>
    <property type="match status" value="1"/>
</dbReference>
<feature type="transmembrane region" description="Helical" evidence="4">
    <location>
        <begin position="296"/>
        <end position="319"/>
    </location>
</feature>
<dbReference type="Gramene" id="KMT04046">
    <property type="protein sequence ID" value="KMT04046"/>
    <property type="gene ID" value="BVRB_8g186430"/>
</dbReference>
<name>A0A0J8EM40_BETVV</name>
<evidence type="ECO:0000256" key="5">
    <source>
        <dbReference type="SAM" id="SignalP"/>
    </source>
</evidence>
<dbReference type="Pfam" id="PF01657">
    <property type="entry name" value="Stress-antifung"/>
    <property type="match status" value="2"/>
</dbReference>
<feature type="signal peptide" evidence="5">
    <location>
        <begin position="1"/>
        <end position="26"/>
    </location>
</feature>
<reference evidence="7 8" key="1">
    <citation type="journal article" date="2014" name="Nature">
        <title>The genome of the recently domesticated crop plant sugar beet (Beta vulgaris).</title>
        <authorList>
            <person name="Dohm J.C."/>
            <person name="Minoche A.E."/>
            <person name="Holtgrawe D."/>
            <person name="Capella-Gutierrez S."/>
            <person name="Zakrzewski F."/>
            <person name="Tafer H."/>
            <person name="Rupp O."/>
            <person name="Sorensen T.R."/>
            <person name="Stracke R."/>
            <person name="Reinhardt R."/>
            <person name="Goesmann A."/>
            <person name="Kraft T."/>
            <person name="Schulz B."/>
            <person name="Stadler P.F."/>
            <person name="Schmidt T."/>
            <person name="Gabaldon T."/>
            <person name="Lehrach H."/>
            <person name="Weisshaar B."/>
            <person name="Himmelbauer H."/>
        </authorList>
    </citation>
    <scope>NUCLEOTIDE SEQUENCE [LARGE SCALE GENOMIC DNA]</scope>
    <source>
        <tissue evidence="7">Taproot</tissue>
    </source>
</reference>
<feature type="domain" description="Gnk2-homologous" evidence="6">
    <location>
        <begin position="154"/>
        <end position="265"/>
    </location>
</feature>
<dbReference type="Proteomes" id="UP000035740">
    <property type="component" value="Chromosome 8"/>
</dbReference>
<evidence type="ECO:0000313" key="7">
    <source>
        <dbReference type="EMBL" id="KMT04046.1"/>
    </source>
</evidence>
<dbReference type="OMA" id="RNSKEAH"/>
<keyword evidence="8" id="KW-1185">Reference proteome</keyword>
<feature type="chain" id="PRO_5005296924" description="Gnk2-homologous domain-containing protein" evidence="5">
    <location>
        <begin position="27"/>
        <end position="458"/>
    </location>
</feature>
<gene>
    <name evidence="7" type="ORF">BVRB_8g186430</name>
</gene>
<dbReference type="InterPro" id="IPR002902">
    <property type="entry name" value="GNK2"/>
</dbReference>
<dbReference type="PANTHER" id="PTHR32099:SF42">
    <property type="entry name" value="CYSTEINE-RICH RECEPTOR-LIKE PROTEIN KINASE 9-RELATED"/>
    <property type="match status" value="1"/>
</dbReference>
<evidence type="ECO:0000256" key="4">
    <source>
        <dbReference type="SAM" id="Phobius"/>
    </source>
</evidence>
<keyword evidence="1 5" id="KW-0732">Signal</keyword>
<evidence type="ECO:0000256" key="1">
    <source>
        <dbReference type="ARBA" id="ARBA00022729"/>
    </source>
</evidence>
<protein>
    <recommendedName>
        <fullName evidence="6">Gnk2-homologous domain-containing protein</fullName>
    </recommendedName>
</protein>
<keyword evidence="4" id="KW-1133">Transmembrane helix</keyword>
<dbReference type="OrthoDB" id="4062651at2759"/>
<evidence type="ECO:0000259" key="6">
    <source>
        <dbReference type="PROSITE" id="PS51473"/>
    </source>
</evidence>
<dbReference type="CDD" id="cd23509">
    <property type="entry name" value="Gnk2-like"/>
    <property type="match status" value="2"/>
</dbReference>
<feature type="compositionally biased region" description="Polar residues" evidence="3">
    <location>
        <begin position="439"/>
        <end position="452"/>
    </location>
</feature>
<dbReference type="InterPro" id="IPR038408">
    <property type="entry name" value="GNK2_sf"/>
</dbReference>
<evidence type="ECO:0000256" key="2">
    <source>
        <dbReference type="ARBA" id="ARBA00022737"/>
    </source>
</evidence>
<sequence>MAFCALQNTPSILFLHVLLIIHTTYAATNDSDTSQDGYIYNLCPHMEAADATRDYQNNLNTVLSYLSSNSTTKDRFYNATVGTGDSKVYGLFFCRLDITDAICQECVSKAINALTTRCPGKKQSIVWYFDQCVVRYADEQFLGTMLETPMIPMWNRENTLDIWDVTSNMTDFMQVLLKTLDDAADNATGGSPHKKFATNEGTFAHNLTSFNTIYTLAECTPDITLSECRHCLGVTIGNTSELCNVKAGCTVMCPNCNLRYDTYPFYGDAVANSSRHSPIPIFKGTQSNFWKRRQTVLIGAIIGAALAVTLVFAAIMLVCKRNSKEAHKADDSGDIETKDSLKYKLDNEDRESLVHRAWRLWNEEIVMELVDNAIGKDILDEEVAKCIHIGLLCIQEDAARRPRMTTVVAALNGDSIVLPTPTPPHFFISGTCGLEESGADQSGSTFSGSRNITVLDPR</sequence>
<dbReference type="AlphaFoldDB" id="A0A0J8EM40"/>
<organism evidence="7 8">
    <name type="scientific">Beta vulgaris subsp. vulgaris</name>
    <name type="common">Beet</name>
    <dbReference type="NCBI Taxonomy" id="3555"/>
    <lineage>
        <taxon>Eukaryota</taxon>
        <taxon>Viridiplantae</taxon>
        <taxon>Streptophyta</taxon>
        <taxon>Embryophyta</taxon>
        <taxon>Tracheophyta</taxon>
        <taxon>Spermatophyta</taxon>
        <taxon>Magnoliopsida</taxon>
        <taxon>eudicotyledons</taxon>
        <taxon>Gunneridae</taxon>
        <taxon>Pentapetalae</taxon>
        <taxon>Caryophyllales</taxon>
        <taxon>Chenopodiaceae</taxon>
        <taxon>Betoideae</taxon>
        <taxon>Beta</taxon>
    </lineage>
</organism>
<dbReference type="EMBL" id="KQ090159">
    <property type="protein sequence ID" value="KMT04046.1"/>
    <property type="molecule type" value="Genomic_DNA"/>
</dbReference>
<keyword evidence="4" id="KW-0472">Membrane</keyword>
<dbReference type="Gene3D" id="3.30.430.20">
    <property type="entry name" value="Gnk2 domain, C-X8-C-X2-C motif"/>
    <property type="match status" value="2"/>
</dbReference>
<dbReference type="eggNOG" id="ENOG502QWDY">
    <property type="taxonomic scope" value="Eukaryota"/>
</dbReference>
<keyword evidence="2" id="KW-0677">Repeat</keyword>